<feature type="compositionally biased region" description="Basic and acidic residues" evidence="1">
    <location>
        <begin position="133"/>
        <end position="146"/>
    </location>
</feature>
<keyword evidence="4" id="KW-1185">Reference proteome</keyword>
<dbReference type="AlphaFoldDB" id="A0A9X1B7D2"/>
<dbReference type="PANTHER" id="PTHR35335">
    <property type="entry name" value="UPF0716 PROTEIN FXSA"/>
    <property type="match status" value="1"/>
</dbReference>
<feature type="region of interest" description="Disordered" evidence="1">
    <location>
        <begin position="123"/>
        <end position="146"/>
    </location>
</feature>
<keyword evidence="2" id="KW-0812">Transmembrane</keyword>
<dbReference type="Proteomes" id="UP001138802">
    <property type="component" value="Unassembled WGS sequence"/>
</dbReference>
<dbReference type="Pfam" id="PF04186">
    <property type="entry name" value="FxsA"/>
    <property type="match status" value="1"/>
</dbReference>
<accession>A0A9X1B7D2</accession>
<evidence type="ECO:0000313" key="4">
    <source>
        <dbReference type="Proteomes" id="UP001138802"/>
    </source>
</evidence>
<organism evidence="3 4">
    <name type="scientific">Thiocapsa imhoffii</name>
    <dbReference type="NCBI Taxonomy" id="382777"/>
    <lineage>
        <taxon>Bacteria</taxon>
        <taxon>Pseudomonadati</taxon>
        <taxon>Pseudomonadota</taxon>
        <taxon>Gammaproteobacteria</taxon>
        <taxon>Chromatiales</taxon>
        <taxon>Chromatiaceae</taxon>
        <taxon>Thiocapsa</taxon>
    </lineage>
</organism>
<dbReference type="GO" id="GO:0016020">
    <property type="term" value="C:membrane"/>
    <property type="evidence" value="ECO:0007669"/>
    <property type="project" value="InterPro"/>
</dbReference>
<protein>
    <submittedName>
        <fullName evidence="3">Exlusion protein FxsA</fullName>
    </submittedName>
</protein>
<feature type="transmembrane region" description="Helical" evidence="2">
    <location>
        <begin position="28"/>
        <end position="48"/>
    </location>
</feature>
<dbReference type="PANTHER" id="PTHR35335:SF1">
    <property type="entry name" value="UPF0716 PROTEIN FXSA"/>
    <property type="match status" value="1"/>
</dbReference>
<evidence type="ECO:0000256" key="2">
    <source>
        <dbReference type="SAM" id="Phobius"/>
    </source>
</evidence>
<keyword evidence="2" id="KW-1133">Transmembrane helix</keyword>
<evidence type="ECO:0000313" key="3">
    <source>
        <dbReference type="EMBL" id="MBK1643729.1"/>
    </source>
</evidence>
<feature type="transmembrane region" description="Helical" evidence="2">
    <location>
        <begin position="69"/>
        <end position="102"/>
    </location>
</feature>
<reference evidence="3 4" key="1">
    <citation type="journal article" date="2020" name="Microorganisms">
        <title>Osmotic Adaptation and Compatible Solute Biosynthesis of Phototrophic Bacteria as Revealed from Genome Analyses.</title>
        <authorList>
            <person name="Imhoff J.F."/>
            <person name="Rahn T."/>
            <person name="Kunzel S."/>
            <person name="Keller A."/>
            <person name="Neulinger S.C."/>
        </authorList>
    </citation>
    <scope>NUCLEOTIDE SEQUENCE [LARGE SCALE GENOMIC DNA]</scope>
    <source>
        <strain evidence="3 4">DSM 21303</strain>
    </source>
</reference>
<gene>
    <name evidence="3" type="ORF">CKO25_03440</name>
</gene>
<name>A0A9X1B7D2_9GAMM</name>
<dbReference type="NCBIfam" id="NF008528">
    <property type="entry name" value="PRK11463.1-2"/>
    <property type="match status" value="1"/>
</dbReference>
<keyword evidence="2" id="KW-0472">Membrane</keyword>
<sequence length="146" mass="15980">MPLIILLALLIGLPLIEIYVLIEVGSEIGALPTIGLSILTAVLGTWLVRHQGFGLLLRVREMTDRGEVPALEVLDGALLLIAGFFLLLPGFLTDAVGFLLLIPPLRRWMVGRYVRVLPVGASSESRDAGPAQERARIIEGDYRRED</sequence>
<evidence type="ECO:0000256" key="1">
    <source>
        <dbReference type="SAM" id="MobiDB-lite"/>
    </source>
</evidence>
<dbReference type="InterPro" id="IPR007313">
    <property type="entry name" value="FxsA"/>
</dbReference>
<dbReference type="EMBL" id="NRSD01000002">
    <property type="protein sequence ID" value="MBK1643729.1"/>
    <property type="molecule type" value="Genomic_DNA"/>
</dbReference>
<comment type="caution">
    <text evidence="3">The sequence shown here is derived from an EMBL/GenBank/DDBJ whole genome shotgun (WGS) entry which is preliminary data.</text>
</comment>
<proteinExistence type="predicted"/>
<dbReference type="RefSeq" id="WP_200386528.1">
    <property type="nucleotide sequence ID" value="NZ_NRSD01000002.1"/>
</dbReference>